<protein>
    <submittedName>
        <fullName evidence="1">Uncharacterized protein</fullName>
    </submittedName>
</protein>
<name>A0AAD3CY77_9STRA</name>
<organism evidence="1 2">
    <name type="scientific">Chaetoceros tenuissimus</name>
    <dbReference type="NCBI Taxonomy" id="426638"/>
    <lineage>
        <taxon>Eukaryota</taxon>
        <taxon>Sar</taxon>
        <taxon>Stramenopiles</taxon>
        <taxon>Ochrophyta</taxon>
        <taxon>Bacillariophyta</taxon>
        <taxon>Coscinodiscophyceae</taxon>
        <taxon>Chaetocerotophycidae</taxon>
        <taxon>Chaetocerotales</taxon>
        <taxon>Chaetocerotaceae</taxon>
        <taxon>Chaetoceros</taxon>
    </lineage>
</organism>
<dbReference type="Gene3D" id="2.40.50.140">
    <property type="entry name" value="Nucleic acid-binding proteins"/>
    <property type="match status" value="1"/>
</dbReference>
<comment type="caution">
    <text evidence="1">The sequence shown here is derived from an EMBL/GenBank/DDBJ whole genome shotgun (WGS) entry which is preliminary data.</text>
</comment>
<gene>
    <name evidence="1" type="ORF">CTEN210_09245</name>
</gene>
<accession>A0AAD3CY77</accession>
<dbReference type="Proteomes" id="UP001054902">
    <property type="component" value="Unassembled WGS sequence"/>
</dbReference>
<evidence type="ECO:0000313" key="1">
    <source>
        <dbReference type="EMBL" id="GFH52769.1"/>
    </source>
</evidence>
<reference evidence="1 2" key="1">
    <citation type="journal article" date="2021" name="Sci. Rep.">
        <title>The genome of the diatom Chaetoceros tenuissimus carries an ancient integrated fragment of an extant virus.</title>
        <authorList>
            <person name="Hongo Y."/>
            <person name="Kimura K."/>
            <person name="Takaki Y."/>
            <person name="Yoshida Y."/>
            <person name="Baba S."/>
            <person name="Kobayashi G."/>
            <person name="Nagasaki K."/>
            <person name="Hano T."/>
            <person name="Tomaru Y."/>
        </authorList>
    </citation>
    <scope>NUCLEOTIDE SEQUENCE [LARGE SCALE GENOMIC DNA]</scope>
    <source>
        <strain evidence="1 2">NIES-3715</strain>
    </source>
</reference>
<dbReference type="EMBL" id="BLLK01000046">
    <property type="protein sequence ID" value="GFH52769.1"/>
    <property type="molecule type" value="Genomic_DNA"/>
</dbReference>
<sequence length="469" mass="52280">MTTSNPYKRKYSSTIVNPYVSNKVSKTSNISAGPVSHLLQNTAASTLKRNHSLQTSVDGHNHTRDKTISFKTPYQKEPERQYSSSIKNPYLKKSKPGTSHNITSFVSPNISTEGTLKNNDTEVGETYSYQAARTPNNNSKHTSGAQYSTRKGSFDYGISWQDGFPTPRQAKNMQTKNTTNANCVTSVNGRPYTKLSSSTNKAGRPRAIVTVKSPFERRQLGMVTPSKFLEQCKRQKPLSYRRAKKLFLVDALENFFSLQKNIASFSEQTHDFIQIQGVVISDIDDAASFELDDGTAKIKAVLCKNDISSSIDHSLLSRLGLSPLRSIEKGCRIQCNGTIQRQPSSTENTCFLVDSFSFCTDPNSETLHTAQIIHDKHSSQSDDYKSIIEGAFGHQIIFTRDNANGIIVNEKRILELIHLSKPHGLSSNDLSHLCNVRLKEEAVALENSLTFLQSSFEVFLSREGKFVPM</sequence>
<dbReference type="InterPro" id="IPR012340">
    <property type="entry name" value="NA-bd_OB-fold"/>
</dbReference>
<proteinExistence type="predicted"/>
<evidence type="ECO:0000313" key="2">
    <source>
        <dbReference type="Proteomes" id="UP001054902"/>
    </source>
</evidence>
<keyword evidence="2" id="KW-1185">Reference proteome</keyword>
<dbReference type="AlphaFoldDB" id="A0AAD3CY77"/>